<dbReference type="AlphaFoldDB" id="A0A9Y1FL04"/>
<dbReference type="PANTHER" id="PTHR21028">
    <property type="entry name" value="SI:CH211-156B7.4"/>
    <property type="match status" value="1"/>
</dbReference>
<evidence type="ECO:0000313" key="2">
    <source>
        <dbReference type="EMBL" id="UJG40093.1"/>
    </source>
</evidence>
<dbReference type="NCBIfam" id="TIGR00318">
    <property type="entry name" value="cyaB"/>
    <property type="match status" value="1"/>
</dbReference>
<dbReference type="PANTHER" id="PTHR21028:SF2">
    <property type="entry name" value="CYTH DOMAIN-CONTAINING PROTEIN"/>
    <property type="match status" value="1"/>
</dbReference>
<dbReference type="CDD" id="cd07890">
    <property type="entry name" value="CYTH-like_AC_IV-like"/>
    <property type="match status" value="1"/>
</dbReference>
<dbReference type="InterPro" id="IPR008173">
    <property type="entry name" value="Adenylyl_cyclase_CyaB"/>
</dbReference>
<proteinExistence type="predicted"/>
<name>A0A9Y1FL04_9ARCH</name>
<sequence length="179" mass="21726">MNETELKAYFFPEEEKIVENIQKNIEKKINKQFFSEQIVDTFLDKKRELKKRNCELRIRKQGEKYYLTYKGKVDTTQGYKVREELETQIDNGIILNSIFEKIGYKKIREVKKERKYLRYNNCLITIDSFRKIGFVIEIEGIPEDIEKTISLFSLDRKRFKAQTYTDILKLYHMNKRKKL</sequence>
<dbReference type="Proteomes" id="UP001201020">
    <property type="component" value="Chromosome"/>
</dbReference>
<dbReference type="InterPro" id="IPR033469">
    <property type="entry name" value="CYTH-like_dom_sf"/>
</dbReference>
<dbReference type="SUPFAM" id="SSF55154">
    <property type="entry name" value="CYTH-like phosphatases"/>
    <property type="match status" value="1"/>
</dbReference>
<dbReference type="InterPro" id="IPR023577">
    <property type="entry name" value="CYTH_domain"/>
</dbReference>
<dbReference type="EMBL" id="CP084166">
    <property type="protein sequence ID" value="UJG40093.1"/>
    <property type="molecule type" value="Genomic_DNA"/>
</dbReference>
<feature type="domain" description="CYTH" evidence="1">
    <location>
        <begin position="1"/>
        <end position="170"/>
    </location>
</feature>
<reference evidence="2" key="1">
    <citation type="journal article" date="2022" name="Nat. Microbiol.">
        <title>Unique mobile elements and scalable gene flow at the prokaryote-eukaryote boundary revealed by circularized Asgard archaea genomes.</title>
        <authorList>
            <person name="Wu F."/>
            <person name="Speth D.R."/>
            <person name="Philosof A."/>
            <person name="Cremiere A."/>
            <person name="Narayanan A."/>
            <person name="Barco R.A."/>
            <person name="Connon S.A."/>
            <person name="Amend J.P."/>
            <person name="Antoshechkin I.A."/>
            <person name="Orphan V.J."/>
        </authorList>
    </citation>
    <scope>NUCLEOTIDE SEQUENCE</scope>
    <source>
        <strain evidence="2">PM71</strain>
    </source>
</reference>
<evidence type="ECO:0000259" key="1">
    <source>
        <dbReference type="PROSITE" id="PS51707"/>
    </source>
</evidence>
<organism evidence="2">
    <name type="scientific">Candidatus Heimdallarchaeum aukensis</name>
    <dbReference type="NCBI Taxonomy" id="2876573"/>
    <lineage>
        <taxon>Archaea</taxon>
        <taxon>Promethearchaeati</taxon>
        <taxon>Candidatus Heimdallarchaeota</taxon>
        <taxon>Candidatus Heimdallarchaeia (ex Rinke et al. 2021) (nom. nud.)</taxon>
        <taxon>Candidatus Heimdallarchaeales</taxon>
        <taxon>Candidatus Heimdallarchaeaceae</taxon>
        <taxon>Candidatus Heimdallarchaeum</taxon>
    </lineage>
</organism>
<protein>
    <submittedName>
        <fullName evidence="2">Class IV adenylate cyclase</fullName>
    </submittedName>
</protein>
<gene>
    <name evidence="2" type="primary">cyaB</name>
    <name evidence="2" type="ORF">K9W45_09625</name>
</gene>
<dbReference type="PROSITE" id="PS51707">
    <property type="entry name" value="CYTH"/>
    <property type="match status" value="1"/>
</dbReference>
<dbReference type="Pfam" id="PF01928">
    <property type="entry name" value="CYTH"/>
    <property type="match status" value="1"/>
</dbReference>
<accession>A0A9Y1FL04</accession>
<dbReference type="SMART" id="SM01118">
    <property type="entry name" value="CYTH"/>
    <property type="match status" value="1"/>
</dbReference>
<dbReference type="Gene3D" id="2.40.320.10">
    <property type="entry name" value="Hypothetical Protein Pfu-838710-001"/>
    <property type="match status" value="1"/>
</dbReference>